<dbReference type="Pfam" id="PF00566">
    <property type="entry name" value="RabGAP-TBC"/>
    <property type="match status" value="1"/>
</dbReference>
<dbReference type="InterPro" id="IPR021935">
    <property type="entry name" value="SGSM1/2_RBD"/>
</dbReference>
<evidence type="ECO:0000313" key="21">
    <source>
        <dbReference type="EnsemblMetazoa" id="SMAR009750-PA"/>
    </source>
</evidence>
<comment type="subunit">
    <text evidence="4">Homotetramer.</text>
</comment>
<dbReference type="GO" id="GO:0005737">
    <property type="term" value="C:cytoplasm"/>
    <property type="evidence" value="ECO:0007669"/>
    <property type="project" value="UniProtKB-SubCell"/>
</dbReference>
<dbReference type="FunFam" id="1.10.472.80:FF:000005">
    <property type="entry name" value="TBC1 domain family member 15"/>
    <property type="match status" value="1"/>
</dbReference>
<reference evidence="21" key="2">
    <citation type="submission" date="2015-02" db="UniProtKB">
        <authorList>
            <consortium name="EnsemblMetazoa"/>
        </authorList>
    </citation>
    <scope>IDENTIFICATION</scope>
</reference>
<dbReference type="GO" id="GO:0005096">
    <property type="term" value="F:GTPase activator activity"/>
    <property type="evidence" value="ECO:0007669"/>
    <property type="project" value="UniProtKB-KW"/>
</dbReference>
<dbReference type="FunFam" id="1.20.1080.10:FF:000009">
    <property type="entry name" value="aquaporin-4 isoform X1"/>
    <property type="match status" value="1"/>
</dbReference>
<keyword evidence="10 19" id="KW-0812">Transmembrane</keyword>
<dbReference type="InterPro" id="IPR035969">
    <property type="entry name" value="Rab-GAP_TBC_sf"/>
</dbReference>
<dbReference type="CDD" id="cd00333">
    <property type="entry name" value="MIP"/>
    <property type="match status" value="1"/>
</dbReference>
<dbReference type="GO" id="GO:0005886">
    <property type="term" value="C:plasma membrane"/>
    <property type="evidence" value="ECO:0007669"/>
    <property type="project" value="UniProtKB-SubCell"/>
</dbReference>
<dbReference type="EMBL" id="JH431944">
    <property type="status" value="NOT_ANNOTATED_CDS"/>
    <property type="molecule type" value="Genomic_DNA"/>
</dbReference>
<feature type="transmembrane region" description="Helical" evidence="19">
    <location>
        <begin position="738"/>
        <end position="762"/>
    </location>
</feature>
<dbReference type="Proteomes" id="UP000014500">
    <property type="component" value="Unassembled WGS sequence"/>
</dbReference>
<evidence type="ECO:0000256" key="3">
    <source>
        <dbReference type="ARBA" id="ARBA00006175"/>
    </source>
</evidence>
<evidence type="ECO:0000313" key="22">
    <source>
        <dbReference type="Proteomes" id="UP000014500"/>
    </source>
</evidence>
<dbReference type="SMART" id="SM00164">
    <property type="entry name" value="TBC"/>
    <property type="match status" value="1"/>
</dbReference>
<evidence type="ECO:0000256" key="11">
    <source>
        <dbReference type="ARBA" id="ARBA00022737"/>
    </source>
</evidence>
<feature type="transmembrane region" description="Helical" evidence="19">
    <location>
        <begin position="782"/>
        <end position="803"/>
    </location>
</feature>
<dbReference type="GO" id="GO:0015250">
    <property type="term" value="F:water channel activity"/>
    <property type="evidence" value="ECO:0007669"/>
    <property type="project" value="UniProtKB-ARBA"/>
</dbReference>
<dbReference type="Pfam" id="PF00230">
    <property type="entry name" value="MIP"/>
    <property type="match status" value="1"/>
</dbReference>
<comment type="subcellular location">
    <subcellularLocation>
        <location evidence="2">Cell membrane</location>
        <topology evidence="2">Multi-pass membrane protein</topology>
    </subcellularLocation>
    <subcellularLocation>
        <location evidence="1">Cytoplasm</location>
    </subcellularLocation>
</comment>
<protein>
    <recommendedName>
        <fullName evidence="17">TBC1 domain family member 15</fullName>
    </recommendedName>
    <alternativeName>
        <fullName evidence="18">GTPase-activating protein RAB7</fullName>
    </alternativeName>
</protein>
<reference evidence="22" key="1">
    <citation type="submission" date="2011-05" db="EMBL/GenBank/DDBJ databases">
        <authorList>
            <person name="Richards S.R."/>
            <person name="Qu J."/>
            <person name="Jiang H."/>
            <person name="Jhangiani S.N."/>
            <person name="Agravi P."/>
            <person name="Goodspeed R."/>
            <person name="Gross S."/>
            <person name="Mandapat C."/>
            <person name="Jackson L."/>
            <person name="Mathew T."/>
            <person name="Pu L."/>
            <person name="Thornton R."/>
            <person name="Saada N."/>
            <person name="Wilczek-Boney K.B."/>
            <person name="Lee S."/>
            <person name="Kovar C."/>
            <person name="Wu Y."/>
            <person name="Scherer S.E."/>
            <person name="Worley K.C."/>
            <person name="Muzny D.M."/>
            <person name="Gibbs R."/>
        </authorList>
    </citation>
    <scope>NUCLEOTIDE SEQUENCE</scope>
    <source>
        <strain evidence="22">Brora</strain>
    </source>
</reference>
<evidence type="ECO:0000256" key="10">
    <source>
        <dbReference type="ARBA" id="ARBA00022692"/>
    </source>
</evidence>
<dbReference type="HOGENOM" id="CLU_295313_0_0_1"/>
<comment type="similarity">
    <text evidence="3">Belongs to the MIP/aquaporin (TC 1.A.8) family.</text>
</comment>
<keyword evidence="7" id="KW-1003">Cell membrane</keyword>
<dbReference type="Gene3D" id="1.20.1080.10">
    <property type="entry name" value="Glycerol uptake facilitator protein"/>
    <property type="match status" value="1"/>
</dbReference>
<keyword evidence="12 19" id="KW-1133">Transmembrane helix</keyword>
<dbReference type="SUPFAM" id="SSF47923">
    <property type="entry name" value="Ypt/Rab-GAP domain of gyp1p"/>
    <property type="match status" value="2"/>
</dbReference>
<feature type="transmembrane region" description="Helical" evidence="19">
    <location>
        <begin position="696"/>
        <end position="717"/>
    </location>
</feature>
<evidence type="ECO:0000256" key="18">
    <source>
        <dbReference type="ARBA" id="ARBA00082539"/>
    </source>
</evidence>
<keyword evidence="8" id="KW-0963">Cytoplasm</keyword>
<evidence type="ECO:0000256" key="15">
    <source>
        <dbReference type="ARBA" id="ARBA00055283"/>
    </source>
</evidence>
<sequence length="1025" mass="116969">MAASEGKQGKVVYEQEGVFIEFADAEEDTLINGKLTITEKPFGVFVEWQQIDEPEYLFEQSSEWDVVNRAAVTNGADSSSKSHKHRVRPITFELSDLRSFQCSRDSKGWPDVTFFQKDGTTHPTMNFHLGKIDELLSTFDKYIKMKQPKAQKNLWLVVDPNVEALEKSLTELHLSRAHRKRLDLDAYNAAMSGFSKVTKFLYDYMVSDNSQSRPISDVEEILHDSLPLEINQADAGFELITQKDLIPRPNVIRGDPLTQEEWRMHVDEVGRVKDADELRKKVFRGGISHSIRYEVWKFLLKVYSFDSTFEQRKEQKKENVDDYYRMKLQWKSISKVQELRFSDLRDRKSLIDKDVSRTDRAHPYFEGDNNDNLGILHDILMTYCMYNFDLGYVQGMSDILAPILVVMENEVDAFWSFVGFMERICHNFEMDQQGMKTQLRQLFTLLHFIDSELCDYLEAHDSGNLYFCFRWLLIIFKREFKFPEIMKLWEVLWTDLPCKNFHLLFCYAVLDSEKEIIMENKFGFTEILKHINDLSQHIRLEENLAKAEAVYLQLAECPYLPQSVQDILGIILPEPDITDSLETLVDKPELPRPVNNKSPQSNTSSVDNSSIELLYDVDAETHYQMTVDYNLYLKMLLNIVMGSETRAAIAKCISCSEVTSTNIWKSCLAEFIGTLVLVLVGCGSCVSWNAAVPADLVQISLAFGVTVATIVQCICHVSGGHINPAVSIGMLVTLNISVLRCVLYVLCQCVGAIVGSVFLKVFTPNFFHKSMGPTVVNASTSSFEAVGVEFFITFVLVLTVFAVCDPNRNDVKGSAPLAIGLAVATCHLFAIPYTGSSMNPARSLGPAIILNIWNNHWVYWIGPILGGVTAAIFYKFVLSDRKRDLSSTESQCLIGRYLGSDLDKTRKSKEGRFKRFLELNAMLQVVCSRKARQGRKCTDHLKHTSETALGLCKIRIWDEQNTALHRFNFITSIDSIMRCFCEFKQVATTKPDFDRDDLWSYERGRKVQLILWVPAKVDSGILFLV</sequence>
<evidence type="ECO:0000256" key="19">
    <source>
        <dbReference type="SAM" id="Phobius"/>
    </source>
</evidence>
<proteinExistence type="inferred from homology"/>
<dbReference type="STRING" id="126957.T1J7U5"/>
<dbReference type="NCBIfam" id="TIGR00861">
    <property type="entry name" value="MIP"/>
    <property type="match status" value="1"/>
</dbReference>
<name>T1J7U5_STRMM</name>
<dbReference type="eggNOG" id="KOG0223">
    <property type="taxonomic scope" value="Eukaryota"/>
</dbReference>
<evidence type="ECO:0000256" key="16">
    <source>
        <dbReference type="ARBA" id="ARBA00065268"/>
    </source>
</evidence>
<keyword evidence="14 19" id="KW-0472">Membrane</keyword>
<dbReference type="PROSITE" id="PS50086">
    <property type="entry name" value="TBC_RABGAP"/>
    <property type="match status" value="1"/>
</dbReference>
<evidence type="ECO:0000256" key="6">
    <source>
        <dbReference type="ARBA" id="ARBA00022468"/>
    </source>
</evidence>
<dbReference type="InterPro" id="IPR023271">
    <property type="entry name" value="Aquaporin-like"/>
</dbReference>
<keyword evidence="11" id="KW-0677">Repeat</keyword>
<comment type="function">
    <text evidence="15">Acts as a GTPase activating protein for RAB7A. Does not act on RAB4, RAB5 or RAB6.</text>
</comment>
<dbReference type="InterPro" id="IPR000195">
    <property type="entry name" value="Rab-GAP-TBC_dom"/>
</dbReference>
<organism evidence="21 22">
    <name type="scientific">Strigamia maritima</name>
    <name type="common">European centipede</name>
    <name type="synonym">Geophilus maritimus</name>
    <dbReference type="NCBI Taxonomy" id="126957"/>
    <lineage>
        <taxon>Eukaryota</taxon>
        <taxon>Metazoa</taxon>
        <taxon>Ecdysozoa</taxon>
        <taxon>Arthropoda</taxon>
        <taxon>Myriapoda</taxon>
        <taxon>Chilopoda</taxon>
        <taxon>Pleurostigmophora</taxon>
        <taxon>Geophilomorpha</taxon>
        <taxon>Linotaeniidae</taxon>
        <taxon>Strigamia</taxon>
    </lineage>
</organism>
<dbReference type="InterPro" id="IPR034294">
    <property type="entry name" value="Aquaporin_transptr"/>
</dbReference>
<keyword evidence="5" id="KW-0813">Transport</keyword>
<dbReference type="PANTHER" id="PTHR19139:SF199">
    <property type="entry name" value="MIP17260P"/>
    <property type="match status" value="1"/>
</dbReference>
<evidence type="ECO:0000259" key="20">
    <source>
        <dbReference type="PROSITE" id="PS50086"/>
    </source>
</evidence>
<feature type="transmembrane region" description="Helical" evidence="19">
    <location>
        <begin position="815"/>
        <end position="835"/>
    </location>
</feature>
<evidence type="ECO:0000256" key="17">
    <source>
        <dbReference type="ARBA" id="ARBA00067480"/>
    </source>
</evidence>
<feature type="domain" description="Rab-GAP TBC" evidence="20">
    <location>
        <begin position="286"/>
        <end position="496"/>
    </location>
</feature>
<dbReference type="InterPro" id="IPR000425">
    <property type="entry name" value="MIP"/>
</dbReference>
<evidence type="ECO:0000256" key="12">
    <source>
        <dbReference type="ARBA" id="ARBA00022989"/>
    </source>
</evidence>
<dbReference type="AlphaFoldDB" id="T1J7U5"/>
<evidence type="ECO:0000256" key="13">
    <source>
        <dbReference type="ARBA" id="ARBA00022990"/>
    </source>
</evidence>
<dbReference type="Pfam" id="PF12068">
    <property type="entry name" value="PH_RBD"/>
    <property type="match status" value="1"/>
</dbReference>
<evidence type="ECO:0000256" key="7">
    <source>
        <dbReference type="ARBA" id="ARBA00022475"/>
    </source>
</evidence>
<evidence type="ECO:0000256" key="8">
    <source>
        <dbReference type="ARBA" id="ARBA00022490"/>
    </source>
</evidence>
<dbReference type="SUPFAM" id="SSF81338">
    <property type="entry name" value="Aquaporin-like"/>
    <property type="match status" value="1"/>
</dbReference>
<dbReference type="PROSITE" id="PS00221">
    <property type="entry name" value="MIP"/>
    <property type="match status" value="1"/>
</dbReference>
<evidence type="ECO:0000256" key="4">
    <source>
        <dbReference type="ARBA" id="ARBA00011881"/>
    </source>
</evidence>
<dbReference type="Gene3D" id="1.10.472.80">
    <property type="entry name" value="Ypt/Rab-GAP domain of gyp1p, domain 3"/>
    <property type="match status" value="1"/>
</dbReference>
<feature type="transmembrane region" description="Helical" evidence="19">
    <location>
        <begin position="857"/>
        <end position="877"/>
    </location>
</feature>
<dbReference type="InterPro" id="IPR022357">
    <property type="entry name" value="MIP_CS"/>
</dbReference>
<dbReference type="Gene3D" id="1.10.8.270">
    <property type="entry name" value="putative rabgap domain of human tbc1 domain family member 14 like domains"/>
    <property type="match status" value="1"/>
</dbReference>
<keyword evidence="13" id="KW-0007">Acetylation</keyword>
<dbReference type="PANTHER" id="PTHR19139">
    <property type="entry name" value="AQUAPORIN TRANSPORTER"/>
    <property type="match status" value="1"/>
</dbReference>
<evidence type="ECO:0000256" key="2">
    <source>
        <dbReference type="ARBA" id="ARBA00004651"/>
    </source>
</evidence>
<evidence type="ECO:0000256" key="1">
    <source>
        <dbReference type="ARBA" id="ARBA00004496"/>
    </source>
</evidence>
<evidence type="ECO:0000256" key="5">
    <source>
        <dbReference type="ARBA" id="ARBA00022448"/>
    </source>
</evidence>
<dbReference type="eggNOG" id="KOG2197">
    <property type="taxonomic scope" value="Eukaryota"/>
</dbReference>
<accession>T1J7U5</accession>
<dbReference type="FunFam" id="1.10.8.270:FF:000005">
    <property type="entry name" value="TBC1 domain family member 15"/>
    <property type="match status" value="1"/>
</dbReference>
<keyword evidence="6" id="KW-0343">GTPase activation</keyword>
<keyword evidence="9" id="KW-0597">Phosphoprotein</keyword>
<evidence type="ECO:0000256" key="9">
    <source>
        <dbReference type="ARBA" id="ARBA00022553"/>
    </source>
</evidence>
<dbReference type="PRINTS" id="PR00783">
    <property type="entry name" value="MINTRINSICP"/>
</dbReference>
<dbReference type="PhylomeDB" id="T1J7U5"/>
<keyword evidence="22" id="KW-1185">Reference proteome</keyword>
<evidence type="ECO:0000256" key="14">
    <source>
        <dbReference type="ARBA" id="ARBA00023136"/>
    </source>
</evidence>
<dbReference type="GO" id="GO:0048878">
    <property type="term" value="P:chemical homeostasis"/>
    <property type="evidence" value="ECO:0007669"/>
    <property type="project" value="UniProtKB-ARBA"/>
</dbReference>
<comment type="subunit">
    <text evidence="16">Interacts with non-phosphorylated form of RAB8A; phosphorylation of RAB8A at 'Thr-72' disrupts this interaction. Interacts with ARMC12.</text>
</comment>
<dbReference type="EnsemblMetazoa" id="SMAR009750-RA">
    <property type="protein sequence ID" value="SMAR009750-PA"/>
    <property type="gene ID" value="SMAR009750"/>
</dbReference>